<feature type="region of interest" description="Disordered" evidence="1">
    <location>
        <begin position="270"/>
        <end position="310"/>
    </location>
</feature>
<evidence type="ECO:0000256" key="1">
    <source>
        <dbReference type="SAM" id="MobiDB-lite"/>
    </source>
</evidence>
<feature type="compositionally biased region" description="Polar residues" evidence="1">
    <location>
        <begin position="141"/>
        <end position="156"/>
    </location>
</feature>
<proteinExistence type="predicted"/>
<sequence length="442" mass="48974">MGLPLRDPASFSSFNSGPSYLGRHCTAQDADPALGAADRSDDRNRKLSRHRYREDSKHKHRDCAPGSCRLGRGYQCYRVLASRKPRTHTSRARQVHHRLEARLAPLAAETHHVKPYSPWAADADEGVAVARSSLRLPGETVNGTDNESHASQSDSFSQHDRRRARSRSSTSSSGSQTRPPSLERQDAFRDEKTAKRRRTAGADRAYYFDDSANSYGHFAGDDTAESDADSAETAELYRLGLLYDNDYERGAGFSLAYLDHGVPAYSLRVRQARRPRRRQQWQERQATGWSSQDGVHGGSGSDNHDETMTDRDDGQEYLVDLAFSAFGEHEAFRQWMVPDALGSGFGFSGQASQSGSRAGTRRAPLLTVVYELAEEPEPSPTTDRFFEEDVSVSDLSTCGWAEEDEMAWAVLDAVGEVKGAEKGTLVDGDEVEPWVMLSRDGS</sequence>
<reference evidence="2 3" key="1">
    <citation type="journal article" date="2024" name="Commun. Biol.">
        <title>Comparative genomic analysis of thermophilic fungi reveals convergent evolutionary adaptations and gene losses.</title>
        <authorList>
            <person name="Steindorff A.S."/>
            <person name="Aguilar-Pontes M.V."/>
            <person name="Robinson A.J."/>
            <person name="Andreopoulos B."/>
            <person name="LaButti K."/>
            <person name="Kuo A."/>
            <person name="Mondo S."/>
            <person name="Riley R."/>
            <person name="Otillar R."/>
            <person name="Haridas S."/>
            <person name="Lipzen A."/>
            <person name="Grimwood J."/>
            <person name="Schmutz J."/>
            <person name="Clum A."/>
            <person name="Reid I.D."/>
            <person name="Moisan M.C."/>
            <person name="Butler G."/>
            <person name="Nguyen T.T.M."/>
            <person name="Dewar K."/>
            <person name="Conant G."/>
            <person name="Drula E."/>
            <person name="Henrissat B."/>
            <person name="Hansel C."/>
            <person name="Singer S."/>
            <person name="Hutchinson M.I."/>
            <person name="de Vries R.P."/>
            <person name="Natvig D.O."/>
            <person name="Powell A.J."/>
            <person name="Tsang A."/>
            <person name="Grigoriev I.V."/>
        </authorList>
    </citation>
    <scope>NUCLEOTIDE SEQUENCE [LARGE SCALE GENOMIC DNA]</scope>
    <source>
        <strain evidence="2 3">CBS 620.91</strain>
    </source>
</reference>
<dbReference type="Proteomes" id="UP001583172">
    <property type="component" value="Unassembled WGS sequence"/>
</dbReference>
<comment type="caution">
    <text evidence="2">The sequence shown here is derived from an EMBL/GenBank/DDBJ whole genome shotgun (WGS) entry which is preliminary data.</text>
</comment>
<feature type="compositionally biased region" description="Low complexity" evidence="1">
    <location>
        <begin position="167"/>
        <end position="180"/>
    </location>
</feature>
<feature type="region of interest" description="Disordered" evidence="1">
    <location>
        <begin position="137"/>
        <end position="199"/>
    </location>
</feature>
<organism evidence="2 3">
    <name type="scientific">Humicola insolens</name>
    <name type="common">Soft-rot fungus</name>
    <dbReference type="NCBI Taxonomy" id="85995"/>
    <lineage>
        <taxon>Eukaryota</taxon>
        <taxon>Fungi</taxon>
        <taxon>Dikarya</taxon>
        <taxon>Ascomycota</taxon>
        <taxon>Pezizomycotina</taxon>
        <taxon>Sordariomycetes</taxon>
        <taxon>Sordariomycetidae</taxon>
        <taxon>Sordariales</taxon>
        <taxon>Chaetomiaceae</taxon>
        <taxon>Mycothermus</taxon>
    </lineage>
</organism>
<evidence type="ECO:0000313" key="2">
    <source>
        <dbReference type="EMBL" id="KAL1843520.1"/>
    </source>
</evidence>
<gene>
    <name evidence="2" type="ORF">VTJ49DRAFT_1113</name>
</gene>
<feature type="compositionally biased region" description="Basic and acidic residues" evidence="1">
    <location>
        <begin position="181"/>
        <end position="193"/>
    </location>
</feature>
<accession>A0ABR3VPX8</accession>
<dbReference type="EMBL" id="JAZGSY010000014">
    <property type="protein sequence ID" value="KAL1843520.1"/>
    <property type="molecule type" value="Genomic_DNA"/>
</dbReference>
<keyword evidence="3" id="KW-1185">Reference proteome</keyword>
<protein>
    <submittedName>
        <fullName evidence="2">Uncharacterized protein</fullName>
    </submittedName>
</protein>
<feature type="region of interest" description="Disordered" evidence="1">
    <location>
        <begin position="1"/>
        <end position="62"/>
    </location>
</feature>
<name>A0ABR3VPX8_HUMIN</name>
<feature type="compositionally biased region" description="Basic residues" evidence="1">
    <location>
        <begin position="270"/>
        <end position="279"/>
    </location>
</feature>
<evidence type="ECO:0000313" key="3">
    <source>
        <dbReference type="Proteomes" id="UP001583172"/>
    </source>
</evidence>